<dbReference type="RefSeq" id="WP_338006104.1">
    <property type="nucleotide sequence ID" value="NZ_JAOPKA010000025.1"/>
</dbReference>
<reference evidence="1" key="1">
    <citation type="submission" date="2022-09" db="EMBL/GenBank/DDBJ databases">
        <title>Enrichment on poylsaccharides allowed isolation of novel metabolic and taxonomic groups of Haloarchaea.</title>
        <authorList>
            <person name="Sorokin D.Y."/>
            <person name="Elcheninov A.G."/>
            <person name="Khizhniak T.V."/>
            <person name="Kolganova T.V."/>
            <person name="Kublanov I.V."/>
        </authorList>
    </citation>
    <scope>NUCLEOTIDE SEQUENCE</scope>
    <source>
        <strain evidence="1">AArc-xg1-1</strain>
    </source>
</reference>
<evidence type="ECO:0000313" key="1">
    <source>
        <dbReference type="EMBL" id="MCU4744297.1"/>
    </source>
</evidence>
<dbReference type="InterPro" id="IPR045633">
    <property type="entry name" value="DUF6414"/>
</dbReference>
<dbReference type="EMBL" id="JAOPKA010000025">
    <property type="protein sequence ID" value="MCU4744297.1"/>
    <property type="molecule type" value="Genomic_DNA"/>
</dbReference>
<proteinExistence type="predicted"/>
<accession>A0AAP2Z314</accession>
<dbReference type="AlphaFoldDB" id="A0AAP2Z314"/>
<comment type="caution">
    <text evidence="1">The sequence shown here is derived from an EMBL/GenBank/DDBJ whole genome shotgun (WGS) entry which is preliminary data.</text>
</comment>
<sequence length="327" mass="36755">MTDDVELREFVYLDALSVYSLLASLGEPVVQKTENIDESTRDSSRNIGLEAEIDAEGRIGELINKVSTHLGASGGVDISKSETARELLRTTSRVNDQYRFDLLYNRLGEQITELPVDTDPSEGDVISLSEDTDVIKVTGIIETDPLYRLANSMIAIEKSLGKKSPKDVEKMMDLYGGKIPLVLQPKDGERYNYIMTVDKSNIWVDELQEFLGGNNYTVVGRLKGRVSENQEWDSVGVLRTADTVFTDGFIGFLRYQMVSESDELRDIGIEEVISELDEETMEKIDWDDNELMRNMKDIEENGVFDVDPSELTVSGPALLIDPIAIYW</sequence>
<organism evidence="1 2">
    <name type="scientific">Natronoglomus mannanivorans</name>
    <dbReference type="NCBI Taxonomy" id="2979990"/>
    <lineage>
        <taxon>Archaea</taxon>
        <taxon>Methanobacteriati</taxon>
        <taxon>Methanobacteriota</taxon>
        <taxon>Stenosarchaea group</taxon>
        <taxon>Halobacteria</taxon>
        <taxon>Halobacteriales</taxon>
        <taxon>Natrialbaceae</taxon>
        <taxon>Natronoglomus</taxon>
    </lineage>
</organism>
<gene>
    <name evidence="1" type="ORF">OB960_23260</name>
</gene>
<name>A0AAP2Z314_9EURY</name>
<protein>
    <submittedName>
        <fullName evidence="1">Uncharacterized protein</fullName>
    </submittedName>
</protein>
<dbReference type="Proteomes" id="UP001321018">
    <property type="component" value="Unassembled WGS sequence"/>
</dbReference>
<evidence type="ECO:0000313" key="2">
    <source>
        <dbReference type="Proteomes" id="UP001321018"/>
    </source>
</evidence>
<dbReference type="Pfam" id="PF19952">
    <property type="entry name" value="DUF6414"/>
    <property type="match status" value="1"/>
</dbReference>